<evidence type="ECO:0000256" key="1">
    <source>
        <dbReference type="PROSITE-ProRule" id="PRU00169"/>
    </source>
</evidence>
<name>A0ABT8GMQ1_9BACL</name>
<keyword evidence="4" id="KW-1185">Reference proteome</keyword>
<dbReference type="PANTHER" id="PTHR43228">
    <property type="entry name" value="TWO-COMPONENT RESPONSE REGULATOR"/>
    <property type="match status" value="1"/>
</dbReference>
<dbReference type="CDD" id="cd00156">
    <property type="entry name" value="REC"/>
    <property type="match status" value="1"/>
</dbReference>
<evidence type="ECO:0000259" key="2">
    <source>
        <dbReference type="PROSITE" id="PS50110"/>
    </source>
</evidence>
<dbReference type="Gene3D" id="3.40.50.2300">
    <property type="match status" value="1"/>
</dbReference>
<evidence type="ECO:0000313" key="4">
    <source>
        <dbReference type="Proteomes" id="UP001172743"/>
    </source>
</evidence>
<reference evidence="3" key="1">
    <citation type="submission" date="2023-07" db="EMBL/GenBank/DDBJ databases">
        <title>Ureibacillus sp. isolated from freshwater well.</title>
        <authorList>
            <person name="Kirdat K."/>
            <person name="Bhatt A."/>
            <person name="Teware R."/>
            <person name="Bhavsar Y."/>
            <person name="Yadav A."/>
        </authorList>
    </citation>
    <scope>NUCLEOTIDE SEQUENCE</scope>
    <source>
        <strain evidence="3">BA0131</strain>
    </source>
</reference>
<evidence type="ECO:0000313" key="3">
    <source>
        <dbReference type="EMBL" id="MDN4492693.1"/>
    </source>
</evidence>
<dbReference type="RefSeq" id="WP_301136843.1">
    <property type="nucleotide sequence ID" value="NZ_JAUHTQ010000002.1"/>
</dbReference>
<dbReference type="Pfam" id="PF00072">
    <property type="entry name" value="Response_reg"/>
    <property type="match status" value="1"/>
</dbReference>
<organism evidence="3 4">
    <name type="scientific">Ureibacillus aquaedulcis</name>
    <dbReference type="NCBI Taxonomy" id="3058421"/>
    <lineage>
        <taxon>Bacteria</taxon>
        <taxon>Bacillati</taxon>
        <taxon>Bacillota</taxon>
        <taxon>Bacilli</taxon>
        <taxon>Bacillales</taxon>
        <taxon>Caryophanaceae</taxon>
        <taxon>Ureibacillus</taxon>
    </lineage>
</organism>
<dbReference type="PANTHER" id="PTHR43228:SF1">
    <property type="entry name" value="TWO-COMPONENT RESPONSE REGULATOR ARR22"/>
    <property type="match status" value="1"/>
</dbReference>
<feature type="domain" description="Response regulatory" evidence="2">
    <location>
        <begin position="148"/>
        <end position="271"/>
    </location>
</feature>
<dbReference type="SUPFAM" id="SSF52172">
    <property type="entry name" value="CheY-like"/>
    <property type="match status" value="1"/>
</dbReference>
<protein>
    <submittedName>
        <fullName evidence="3">Response regulator</fullName>
    </submittedName>
</protein>
<accession>A0ABT8GMQ1</accession>
<dbReference type="PROSITE" id="PS50110">
    <property type="entry name" value="RESPONSE_REGULATORY"/>
    <property type="match status" value="1"/>
</dbReference>
<comment type="caution">
    <text evidence="1">Lacks conserved residue(s) required for the propagation of feature annotation.</text>
</comment>
<gene>
    <name evidence="3" type="ORF">QYB95_04000</name>
</gene>
<dbReference type="EMBL" id="JAUHTQ010000002">
    <property type="protein sequence ID" value="MDN4492693.1"/>
    <property type="molecule type" value="Genomic_DNA"/>
</dbReference>
<dbReference type="InterPro" id="IPR001789">
    <property type="entry name" value="Sig_transdc_resp-reg_receiver"/>
</dbReference>
<sequence>MVKTASLFNVEEIRPFFELSKASIRRSRQPFTILILKLHVEIDASSRTALVQFLAKQIRLTDILFHIDEQNALGLLLTESGASEASALLNRLEERKPIPDTPVTSCIIEIRNESVELHQVLKLGIGAIQEEGLHRIHDFEEQKTEEIKVSIVEENSMFRRVLATTIESIHVKGIELKVQLFEDGQAFLESDWLKSAHTHIVIMNDVLPRRNGIDILNTIRQMPNQQKFFVFMMTNNKSEEEMILSFDRGADGIFIKPFNIRLFEAQIKRTCKRLWR</sequence>
<dbReference type="Proteomes" id="UP001172743">
    <property type="component" value="Unassembled WGS sequence"/>
</dbReference>
<dbReference type="InterPro" id="IPR052048">
    <property type="entry name" value="ST_Response_Regulator"/>
</dbReference>
<comment type="caution">
    <text evidence="3">The sequence shown here is derived from an EMBL/GenBank/DDBJ whole genome shotgun (WGS) entry which is preliminary data.</text>
</comment>
<dbReference type="SMART" id="SM00448">
    <property type="entry name" value="REC"/>
    <property type="match status" value="1"/>
</dbReference>
<proteinExistence type="predicted"/>
<dbReference type="InterPro" id="IPR011006">
    <property type="entry name" value="CheY-like_superfamily"/>
</dbReference>